<reference evidence="2 3" key="1">
    <citation type="submission" date="2015-09" db="EMBL/GenBank/DDBJ databases">
        <title>Draft genome of the scarab beetle Oryctes borbonicus.</title>
        <authorList>
            <person name="Meyer J.M."/>
            <person name="Markov G.V."/>
            <person name="Baskaran P."/>
            <person name="Herrmann M."/>
            <person name="Sommer R.J."/>
            <person name="Roedelsperger C."/>
        </authorList>
    </citation>
    <scope>NUCLEOTIDE SEQUENCE [LARGE SCALE GENOMIC DNA]</scope>
    <source>
        <strain evidence="2">OB123</strain>
        <tissue evidence="2">Whole animal</tissue>
    </source>
</reference>
<dbReference type="Proteomes" id="UP000051574">
    <property type="component" value="Unassembled WGS sequence"/>
</dbReference>
<evidence type="ECO:0000256" key="1">
    <source>
        <dbReference type="SAM" id="MobiDB-lite"/>
    </source>
</evidence>
<feature type="compositionally biased region" description="Basic and acidic residues" evidence="1">
    <location>
        <begin position="129"/>
        <end position="144"/>
    </location>
</feature>
<keyword evidence="3" id="KW-1185">Reference proteome</keyword>
<evidence type="ECO:0000313" key="2">
    <source>
        <dbReference type="EMBL" id="KRT79615.1"/>
    </source>
</evidence>
<sequence length="284" mass="33451">MKPRERHMLLIQISAFDQPCSMRLQLPCKLLDHSAYYKYQQTSMLYDKKQQEMRDYFIITEDGTHRPPNDVVISPLPLNFYKTISLDIEIMIPSGTDDEMDDNKQFMQFPQYLLNLDYSKIAAVLKPKERDQPIKSSESLKNRAETAPPDDACTKEEQQKYSNIELLKDTIDCIVLTVLESDVLWRALREQKDNPPPYYVQFKEDDSLRRDVVKERQQLVQQSLKTMQPPMMSTIFEQIITDSIHELFQLGCQTKDTLDLHYIYNTEMLKCKNCSYMTCTRQMS</sequence>
<comment type="caution">
    <text evidence="2">The sequence shown here is derived from an EMBL/GenBank/DDBJ whole genome shotgun (WGS) entry which is preliminary data.</text>
</comment>
<dbReference type="EMBL" id="LJIG01022616">
    <property type="protein sequence ID" value="KRT79615.1"/>
    <property type="molecule type" value="Genomic_DNA"/>
</dbReference>
<name>A0A0T6AWR8_9SCAR</name>
<dbReference type="OrthoDB" id="415597at2759"/>
<gene>
    <name evidence="2" type="ORF">AMK59_7468</name>
</gene>
<organism evidence="2 3">
    <name type="scientific">Oryctes borbonicus</name>
    <dbReference type="NCBI Taxonomy" id="1629725"/>
    <lineage>
        <taxon>Eukaryota</taxon>
        <taxon>Metazoa</taxon>
        <taxon>Ecdysozoa</taxon>
        <taxon>Arthropoda</taxon>
        <taxon>Hexapoda</taxon>
        <taxon>Insecta</taxon>
        <taxon>Pterygota</taxon>
        <taxon>Neoptera</taxon>
        <taxon>Endopterygota</taxon>
        <taxon>Coleoptera</taxon>
        <taxon>Polyphaga</taxon>
        <taxon>Scarabaeiformia</taxon>
        <taxon>Scarabaeidae</taxon>
        <taxon>Dynastinae</taxon>
        <taxon>Oryctes</taxon>
    </lineage>
</organism>
<proteinExistence type="predicted"/>
<evidence type="ECO:0000313" key="3">
    <source>
        <dbReference type="Proteomes" id="UP000051574"/>
    </source>
</evidence>
<feature type="region of interest" description="Disordered" evidence="1">
    <location>
        <begin position="129"/>
        <end position="152"/>
    </location>
</feature>
<dbReference type="AlphaFoldDB" id="A0A0T6AWR8"/>
<accession>A0A0T6AWR8</accession>
<protein>
    <submittedName>
        <fullName evidence="2">Uncharacterized protein</fullName>
    </submittedName>
</protein>